<gene>
    <name evidence="3" type="primary">A09g504580.1_BraROA</name>
    <name evidence="3" type="ORF">IGI04_034910</name>
</gene>
<accession>A0ABQ7LCW3</accession>
<comment type="caution">
    <text evidence="3">The sequence shown here is derived from an EMBL/GenBank/DDBJ whole genome shotgun (WGS) entry which is preliminary data.</text>
</comment>
<dbReference type="Pfam" id="PF13456">
    <property type="entry name" value="RVT_3"/>
    <property type="match status" value="1"/>
</dbReference>
<keyword evidence="4" id="KW-1185">Reference proteome</keyword>
<dbReference type="InterPro" id="IPR002156">
    <property type="entry name" value="RNaseH_domain"/>
</dbReference>
<proteinExistence type="predicted"/>
<name>A0ABQ7LCW3_BRACM</name>
<organism evidence="3 4">
    <name type="scientific">Brassica rapa subsp. trilocularis</name>
    <dbReference type="NCBI Taxonomy" id="1813537"/>
    <lineage>
        <taxon>Eukaryota</taxon>
        <taxon>Viridiplantae</taxon>
        <taxon>Streptophyta</taxon>
        <taxon>Embryophyta</taxon>
        <taxon>Tracheophyta</taxon>
        <taxon>Spermatophyta</taxon>
        <taxon>Magnoliopsida</taxon>
        <taxon>eudicotyledons</taxon>
        <taxon>Gunneridae</taxon>
        <taxon>Pentapetalae</taxon>
        <taxon>rosids</taxon>
        <taxon>malvids</taxon>
        <taxon>Brassicales</taxon>
        <taxon>Brassicaceae</taxon>
        <taxon>Brassiceae</taxon>
        <taxon>Brassica</taxon>
    </lineage>
</organism>
<evidence type="ECO:0000313" key="3">
    <source>
        <dbReference type="EMBL" id="KAG5383440.1"/>
    </source>
</evidence>
<protein>
    <recommendedName>
        <fullName evidence="2">RNase H type-1 domain-containing protein</fullName>
    </recommendedName>
</protein>
<dbReference type="EMBL" id="JADBGQ010000008">
    <property type="protein sequence ID" value="KAG5383440.1"/>
    <property type="molecule type" value="Genomic_DNA"/>
</dbReference>
<reference evidence="3 4" key="1">
    <citation type="submission" date="2021-03" db="EMBL/GenBank/DDBJ databases">
        <authorList>
            <person name="King G.J."/>
            <person name="Bancroft I."/>
            <person name="Baten A."/>
            <person name="Bloomfield J."/>
            <person name="Borpatragohain P."/>
            <person name="He Z."/>
            <person name="Irish N."/>
            <person name="Irwin J."/>
            <person name="Liu K."/>
            <person name="Mauleon R.P."/>
            <person name="Moore J."/>
            <person name="Morris R."/>
            <person name="Ostergaard L."/>
            <person name="Wang B."/>
            <person name="Wells R."/>
        </authorList>
    </citation>
    <scope>NUCLEOTIDE SEQUENCE [LARGE SCALE GENOMIC DNA]</scope>
    <source>
        <strain evidence="3">R-o-18</strain>
        <tissue evidence="3">Leaf</tissue>
    </source>
</reference>
<sequence length="149" mass="16463">MGSPELSSKDLKVADLFCPRTKEWNKELIQQILPHEAPDILCIKPSTTGASDTYSWTLTSNGDYSTKSEAQEEIPQPSVQQTTPKQQMTATILINTDAAWKEDTKTAGLAWIFYDNTGKQLQQGSSTEEWVNSPLTSEALAIREALSQA</sequence>
<dbReference type="Proteomes" id="UP000823674">
    <property type="component" value="Chromosome A09"/>
</dbReference>
<feature type="region of interest" description="Disordered" evidence="1">
    <location>
        <begin position="61"/>
        <end position="85"/>
    </location>
</feature>
<feature type="domain" description="RNase H type-1" evidence="2">
    <location>
        <begin position="95"/>
        <end position="149"/>
    </location>
</feature>
<evidence type="ECO:0000259" key="2">
    <source>
        <dbReference type="Pfam" id="PF13456"/>
    </source>
</evidence>
<evidence type="ECO:0000256" key="1">
    <source>
        <dbReference type="SAM" id="MobiDB-lite"/>
    </source>
</evidence>
<evidence type="ECO:0000313" key="4">
    <source>
        <dbReference type="Proteomes" id="UP000823674"/>
    </source>
</evidence>